<feature type="domain" description="Fe2OG dioxygenase" evidence="3">
    <location>
        <begin position="5"/>
        <end position="104"/>
    </location>
</feature>
<evidence type="ECO:0000256" key="2">
    <source>
        <dbReference type="ARBA" id="ARBA00023004"/>
    </source>
</evidence>
<dbReference type="PROSITE" id="PS51471">
    <property type="entry name" value="FE2OG_OXY"/>
    <property type="match status" value="1"/>
</dbReference>
<dbReference type="Gene3D" id="2.60.120.330">
    <property type="entry name" value="B-lactam Antibiotic, Isopenicillin N Synthase, Chain"/>
    <property type="match status" value="1"/>
</dbReference>
<accession>A0AAV1CSC2</accession>
<gene>
    <name evidence="4" type="ORF">OLC1_LOCUS8669</name>
</gene>
<reference evidence="4" key="1">
    <citation type="submission" date="2023-03" db="EMBL/GenBank/DDBJ databases">
        <authorList>
            <person name="Julca I."/>
        </authorList>
    </citation>
    <scope>NUCLEOTIDE SEQUENCE</scope>
</reference>
<dbReference type="EMBL" id="OX459120">
    <property type="protein sequence ID" value="CAI9098471.1"/>
    <property type="molecule type" value="Genomic_DNA"/>
</dbReference>
<dbReference type="Proteomes" id="UP001161247">
    <property type="component" value="Chromosome 3"/>
</dbReference>
<proteinExistence type="predicted"/>
<evidence type="ECO:0000313" key="4">
    <source>
        <dbReference type="EMBL" id="CAI9098471.1"/>
    </source>
</evidence>
<evidence type="ECO:0000313" key="5">
    <source>
        <dbReference type="Proteomes" id="UP001161247"/>
    </source>
</evidence>
<evidence type="ECO:0000256" key="1">
    <source>
        <dbReference type="ARBA" id="ARBA00022723"/>
    </source>
</evidence>
<dbReference type="InterPro" id="IPR027443">
    <property type="entry name" value="IPNS-like_sf"/>
</dbReference>
<evidence type="ECO:0000259" key="3">
    <source>
        <dbReference type="PROSITE" id="PS51471"/>
    </source>
</evidence>
<keyword evidence="1" id="KW-0479">Metal-binding</keyword>
<organism evidence="4 5">
    <name type="scientific">Oldenlandia corymbosa var. corymbosa</name>
    <dbReference type="NCBI Taxonomy" id="529605"/>
    <lineage>
        <taxon>Eukaryota</taxon>
        <taxon>Viridiplantae</taxon>
        <taxon>Streptophyta</taxon>
        <taxon>Embryophyta</taxon>
        <taxon>Tracheophyta</taxon>
        <taxon>Spermatophyta</taxon>
        <taxon>Magnoliopsida</taxon>
        <taxon>eudicotyledons</taxon>
        <taxon>Gunneridae</taxon>
        <taxon>Pentapetalae</taxon>
        <taxon>asterids</taxon>
        <taxon>lamiids</taxon>
        <taxon>Gentianales</taxon>
        <taxon>Rubiaceae</taxon>
        <taxon>Rubioideae</taxon>
        <taxon>Spermacoceae</taxon>
        <taxon>Hedyotis-Oldenlandia complex</taxon>
        <taxon>Oldenlandia</taxon>
    </lineage>
</organism>
<dbReference type="PANTHER" id="PTHR47991">
    <property type="entry name" value="OXOGLUTARATE/IRON-DEPENDENT DIOXYGENASE"/>
    <property type="match status" value="1"/>
</dbReference>
<dbReference type="Pfam" id="PF03171">
    <property type="entry name" value="2OG-FeII_Oxy"/>
    <property type="match status" value="1"/>
</dbReference>
<dbReference type="AlphaFoldDB" id="A0AAV1CSC2"/>
<protein>
    <submittedName>
        <fullName evidence="4">OLC1v1035122C1</fullName>
    </submittedName>
</protein>
<dbReference type="InterPro" id="IPR050295">
    <property type="entry name" value="Plant_2OG-oxidoreductases"/>
</dbReference>
<dbReference type="SUPFAM" id="SSF51197">
    <property type="entry name" value="Clavaminate synthase-like"/>
    <property type="match status" value="1"/>
</dbReference>
<dbReference type="InterPro" id="IPR005123">
    <property type="entry name" value="Oxoglu/Fe-dep_dioxygenase_dom"/>
</dbReference>
<sequence length="131" mass="14490">MDIDSTTQIFAVNYYPPCPDPESEIGLPPHTDPGLMTFLLQNGVDGLEIQHEGKWFPVDMIPGTIFVNTADHIEIVSNGKYKSVWHRSVVNGKKRITLVMGNGPSPDTSAEPAAPLLRHDPAKYAPMNYME</sequence>
<keyword evidence="5" id="KW-1185">Reference proteome</keyword>
<dbReference type="GO" id="GO:0046872">
    <property type="term" value="F:metal ion binding"/>
    <property type="evidence" value="ECO:0007669"/>
    <property type="project" value="UniProtKB-KW"/>
</dbReference>
<name>A0AAV1CSC2_OLDCO</name>
<dbReference type="InterPro" id="IPR044861">
    <property type="entry name" value="IPNS-like_FE2OG_OXY"/>
</dbReference>
<keyword evidence="2" id="KW-0408">Iron</keyword>